<dbReference type="InterPro" id="IPR038179">
    <property type="entry name" value="NigD-like_N_sf"/>
</dbReference>
<comment type="caution">
    <text evidence="2">The sequence shown here is derived from an EMBL/GenBank/DDBJ whole genome shotgun (WGS) entry which is preliminary data.</text>
</comment>
<evidence type="ECO:0000313" key="2">
    <source>
        <dbReference type="EMBL" id="HJF80347.1"/>
    </source>
</evidence>
<evidence type="ECO:0008006" key="4">
    <source>
        <dbReference type="Google" id="ProtNLM"/>
    </source>
</evidence>
<name>A0A921L4U7_9BACT</name>
<keyword evidence="1" id="KW-0732">Signal</keyword>
<accession>A0A921L4U7</accession>
<dbReference type="PROSITE" id="PS51257">
    <property type="entry name" value="PROKAR_LIPOPROTEIN"/>
    <property type="match status" value="1"/>
</dbReference>
<reference evidence="2" key="2">
    <citation type="submission" date="2021-09" db="EMBL/GenBank/DDBJ databases">
        <authorList>
            <person name="Gilroy R."/>
        </authorList>
    </citation>
    <scope>NUCLEOTIDE SEQUENCE</scope>
    <source>
        <strain evidence="2">9794</strain>
    </source>
</reference>
<evidence type="ECO:0000313" key="3">
    <source>
        <dbReference type="Proteomes" id="UP000722357"/>
    </source>
</evidence>
<dbReference type="EMBL" id="DYWE01000019">
    <property type="protein sequence ID" value="HJF80347.1"/>
    <property type="molecule type" value="Genomic_DNA"/>
</dbReference>
<feature type="signal peptide" evidence="1">
    <location>
        <begin position="1"/>
        <end position="20"/>
    </location>
</feature>
<feature type="chain" id="PRO_5036872821" description="NigD-like protein" evidence="1">
    <location>
        <begin position="21"/>
        <end position="277"/>
    </location>
</feature>
<reference evidence="2" key="1">
    <citation type="journal article" date="2021" name="PeerJ">
        <title>Extensive microbial diversity within the chicken gut microbiome revealed by metagenomics and culture.</title>
        <authorList>
            <person name="Gilroy R."/>
            <person name="Ravi A."/>
            <person name="Getino M."/>
            <person name="Pursley I."/>
            <person name="Horton D.L."/>
            <person name="Alikhan N.F."/>
            <person name="Baker D."/>
            <person name="Gharbi K."/>
            <person name="Hall N."/>
            <person name="Watson M."/>
            <person name="Adriaenssens E.M."/>
            <person name="Foster-Nyarko E."/>
            <person name="Jarju S."/>
            <person name="Secka A."/>
            <person name="Antonio M."/>
            <person name="Oren A."/>
            <person name="Chaudhuri R.R."/>
            <person name="La Ragione R."/>
            <person name="Hildebrand F."/>
            <person name="Pallen M.J."/>
        </authorList>
    </citation>
    <scope>NUCLEOTIDE SEQUENCE</scope>
    <source>
        <strain evidence="2">9794</strain>
    </source>
</reference>
<dbReference type="AlphaFoldDB" id="A0A921L4U7"/>
<organism evidence="2 3">
    <name type="scientific">Phocaeicola plebeius</name>
    <dbReference type="NCBI Taxonomy" id="310297"/>
    <lineage>
        <taxon>Bacteria</taxon>
        <taxon>Pseudomonadati</taxon>
        <taxon>Bacteroidota</taxon>
        <taxon>Bacteroidia</taxon>
        <taxon>Bacteroidales</taxon>
        <taxon>Bacteroidaceae</taxon>
        <taxon>Phocaeicola</taxon>
    </lineage>
</organism>
<proteinExistence type="predicted"/>
<gene>
    <name evidence="2" type="ORF">K8V40_01660</name>
</gene>
<sequence length="277" mass="31036">MKKQKLAVVFAALLTMVGFSSCLNSEDDGLREWGGYFEVNNTYGSVNFVDPTGIQLVPNKTIIDAPASSALAYINYQYKDEDMAQIEQTKKLPVTLLQDPIYLKRLDCSTTTLPEETKTVSIYSLGERDALVWGNNKYLILAPTILLKKGTTSENLSTELLNHRLTLYYLSAEGDEDANTLKLYLRYEISGIGESSTEETDDKESWASDYNIQYTNVSYVNLQPIISMYKSTHSGSDPEKVTVEYEYNNSASSIPTIAKKQTKTVTYSLYTETSSNN</sequence>
<dbReference type="Gene3D" id="2.60.40.3220">
    <property type="match status" value="1"/>
</dbReference>
<dbReference type="Gene3D" id="2.40.50.500">
    <property type="entry name" value="NigD-like N-terminal OB domain"/>
    <property type="match status" value="1"/>
</dbReference>
<protein>
    <recommendedName>
        <fullName evidence="4">NigD-like protein</fullName>
    </recommendedName>
</protein>
<evidence type="ECO:0000256" key="1">
    <source>
        <dbReference type="SAM" id="SignalP"/>
    </source>
</evidence>
<dbReference type="Proteomes" id="UP000722357">
    <property type="component" value="Unassembled WGS sequence"/>
</dbReference>